<dbReference type="InterPro" id="IPR011613">
    <property type="entry name" value="GH15-like"/>
</dbReference>
<dbReference type="GO" id="GO:0004553">
    <property type="term" value="F:hydrolase activity, hydrolyzing O-glycosyl compounds"/>
    <property type="evidence" value="ECO:0007669"/>
    <property type="project" value="TreeGrafter"/>
</dbReference>
<protein>
    <submittedName>
        <fullName evidence="3">Glucoamylase (Glucan-1,4-alpha-glucosidase), GH15 family</fullName>
    </submittedName>
</protein>
<dbReference type="Pfam" id="PF19291">
    <property type="entry name" value="TREH_N"/>
    <property type="match status" value="1"/>
</dbReference>
<dbReference type="SUPFAM" id="SSF48208">
    <property type="entry name" value="Six-hairpin glycosidases"/>
    <property type="match status" value="1"/>
</dbReference>
<proteinExistence type="predicted"/>
<dbReference type="Proteomes" id="UP000198704">
    <property type="component" value="Unassembled WGS sequence"/>
</dbReference>
<evidence type="ECO:0000313" key="4">
    <source>
        <dbReference type="Proteomes" id="UP000198704"/>
    </source>
</evidence>
<dbReference type="PANTHER" id="PTHR31616">
    <property type="entry name" value="TREHALASE"/>
    <property type="match status" value="1"/>
</dbReference>
<feature type="domain" description="GH15-like" evidence="1">
    <location>
        <begin position="221"/>
        <end position="520"/>
    </location>
</feature>
<accession>A0A1G9U6P9</accession>
<organism evidence="3 4">
    <name type="scientific">Methylobacterium phyllostachyos</name>
    <dbReference type="NCBI Taxonomy" id="582672"/>
    <lineage>
        <taxon>Bacteria</taxon>
        <taxon>Pseudomonadati</taxon>
        <taxon>Pseudomonadota</taxon>
        <taxon>Alphaproteobacteria</taxon>
        <taxon>Hyphomicrobiales</taxon>
        <taxon>Methylobacteriaceae</taxon>
        <taxon>Methylobacterium</taxon>
    </lineage>
</organism>
<gene>
    <name evidence="3" type="ORF">SAMN05216360_102417</name>
</gene>
<dbReference type="RefSeq" id="WP_091713717.1">
    <property type="nucleotide sequence ID" value="NZ_FNHS01000002.1"/>
</dbReference>
<dbReference type="EMBL" id="FNHS01000002">
    <property type="protein sequence ID" value="SDM55235.1"/>
    <property type="molecule type" value="Genomic_DNA"/>
</dbReference>
<dbReference type="Gene3D" id="1.50.10.10">
    <property type="match status" value="1"/>
</dbReference>
<dbReference type="InterPro" id="IPR012341">
    <property type="entry name" value="6hp_glycosidase-like_sf"/>
</dbReference>
<dbReference type="OrthoDB" id="3902805at2"/>
<dbReference type="GO" id="GO:0005975">
    <property type="term" value="P:carbohydrate metabolic process"/>
    <property type="evidence" value="ECO:0007669"/>
    <property type="project" value="InterPro"/>
</dbReference>
<dbReference type="STRING" id="582672.SAMN05216360_102417"/>
<reference evidence="4" key="1">
    <citation type="submission" date="2016-10" db="EMBL/GenBank/DDBJ databases">
        <authorList>
            <person name="Varghese N."/>
            <person name="Submissions S."/>
        </authorList>
    </citation>
    <scope>NUCLEOTIDE SEQUENCE [LARGE SCALE GENOMIC DNA]</scope>
    <source>
        <strain evidence="4">BL47</strain>
    </source>
</reference>
<dbReference type="Pfam" id="PF00723">
    <property type="entry name" value="Glyco_hydro_15"/>
    <property type="match status" value="1"/>
</dbReference>
<sequence length="589" mass="64605">MSLPIEDYALIGDGETAALVSRAGSVDWLCWPRFDDDACLSALLGTRENGRWLIAPRAKVDLVERRYRDDTLILETDLHTDEGVVRLTDFMPVRGRHPALVRIVEGLAGAVPMHLDLRLRFDYGALPPWGAVEDGVYTGMVGPDHVVLRAPVGLELHGDEVGCTFTARAGQRLAFVLGYGPSTGPTPDPVDADAALIATERYWRAWIAGFDAARTRWPAQVKRSLLTLKALVREPTGGLIAAPTTSLPEAPAGTMNWDYRYCWLRDATFTLGAFVNAGFRDEATRWRDWLLRAVAGSPDKIRIMYRVDGSRHLDEWTVDALPGYRDARPVRIGNAASTQHQIDVLGEVLDCLSLARSVGIPVTEHQRAVERRIADHLEQTWSGRGSGVWEARGEPRRYTYSKVMAWVGVDRAMRHPAPGDGERLARLDALRTRIRDEVYRDGWNAGLGTFTQSYGGHAVDASLLLLPLVGFLAADEPRMAATVDRIERDLSQGGFIRRTRAKGGDSDEGAFLPCSLWMADCLRLQGKPDKAEAYLKRVLGVANDVGLLSEEYDVPGKCLAGNFPQALMHLAVVNTALGLSGPVVNLGGG</sequence>
<dbReference type="InterPro" id="IPR008928">
    <property type="entry name" value="6-hairpin_glycosidase_sf"/>
</dbReference>
<evidence type="ECO:0000259" key="2">
    <source>
        <dbReference type="Pfam" id="PF19291"/>
    </source>
</evidence>
<evidence type="ECO:0000259" key="1">
    <source>
        <dbReference type="Pfam" id="PF00723"/>
    </source>
</evidence>
<dbReference type="InterPro" id="IPR045582">
    <property type="entry name" value="Trehalase-like_N"/>
</dbReference>
<dbReference type="PANTHER" id="PTHR31616:SF0">
    <property type="entry name" value="GLUCAN 1,4-ALPHA-GLUCOSIDASE"/>
    <property type="match status" value="1"/>
</dbReference>
<keyword evidence="4" id="KW-1185">Reference proteome</keyword>
<name>A0A1G9U6P9_9HYPH</name>
<evidence type="ECO:0000313" key="3">
    <source>
        <dbReference type="EMBL" id="SDM55235.1"/>
    </source>
</evidence>
<feature type="domain" description="Trehalase-like N-terminal" evidence="2">
    <location>
        <begin position="3"/>
        <end position="169"/>
    </location>
</feature>
<dbReference type="AlphaFoldDB" id="A0A1G9U6P9"/>